<dbReference type="InterPro" id="IPR006553">
    <property type="entry name" value="Leu-rich_rpt_Cys-con_subtyp"/>
</dbReference>
<sequence length="591" mass="66915">MDQGENKSLTIKVADYIQEYLSDTLHHSRVLEENNVSFMYEDGVPIRKLFINNLAERTTYKDLIKLFSKYGNVESCFLRRNQGKSNYAFVTFNSAEAAIRATYEDRISLHNRNLRVMPADSWHQPDNINNQYYSTKDKSKFDKKVYNEQCNQEYIENDITENSIQILNDDCLIHIFLQLPIVDRIRIERVCKRWRALSLESWCRVKKLDLSFSMWGSLPESSKQKEINTGTLRKVLLRCGSYLNEINLSQRPCPLSPSTLIIVGKLCSNLQRIDVTGLTVSASGIHSLADNCHDITKFSLGHTAYACDIDLQKLFKANPKLRYFKVAFGKICGRCLFHLPLETMEEIVLEFCDSLQEQFLPQAIAKLKNLKTLIIHGCNILSGNVVSSIGTYCTNLKILELSCISFWTHPNDLQQIGQLSNLELLKISTNLVVTDELLSNLASKCLQLKYIDISESLFVTNVGVAAIATLPKLETLIINNLPLETDMNLRDMCNLKTLECSNCKFTDKTMIGLIESAPQLELLDLSGCRGVTNETLKKAAAITVNRTNNTILKIFVGGTAVDVGTFDMVSPFLHIVNVDLSDRDMFKPLTL</sequence>
<dbReference type="SUPFAM" id="SSF54928">
    <property type="entry name" value="RNA-binding domain, RBD"/>
    <property type="match status" value="1"/>
</dbReference>
<accession>A0ABP1P4K0</accession>
<dbReference type="SUPFAM" id="SSF81383">
    <property type="entry name" value="F-box domain"/>
    <property type="match status" value="1"/>
</dbReference>
<reference evidence="5 6" key="1">
    <citation type="submission" date="2024-08" db="EMBL/GenBank/DDBJ databases">
        <authorList>
            <person name="Will J Nash"/>
            <person name="Angela Man"/>
            <person name="Seanna McTaggart"/>
            <person name="Kendall Baker"/>
            <person name="Tom Barker"/>
            <person name="Leah Catchpole"/>
            <person name="Alex Durrant"/>
            <person name="Karim Gharbi"/>
            <person name="Naomi Irish"/>
            <person name="Gemy Kaithakottil"/>
            <person name="Debby Ku"/>
            <person name="Aaliyah Providence"/>
            <person name="Felix Shaw"/>
            <person name="David Swarbreck"/>
            <person name="Chris Watkins"/>
            <person name="Ann M. McCartney"/>
            <person name="Giulio Formenti"/>
            <person name="Alice Mouton"/>
            <person name="Noel Vella"/>
            <person name="Bjorn M von Reumont"/>
            <person name="Adriana Vella"/>
            <person name="Wilfried Haerty"/>
        </authorList>
    </citation>
    <scope>NUCLEOTIDE SEQUENCE [LARGE SCALE GENOMIC DNA]</scope>
</reference>
<dbReference type="SMART" id="SM00360">
    <property type="entry name" value="RRM"/>
    <property type="match status" value="1"/>
</dbReference>
<dbReference type="InterPro" id="IPR036047">
    <property type="entry name" value="F-box-like_dom_sf"/>
</dbReference>
<protein>
    <recommendedName>
        <fullName evidence="4">RRM domain-containing protein</fullName>
    </recommendedName>
</protein>
<dbReference type="SMART" id="SM00367">
    <property type="entry name" value="LRR_CC"/>
    <property type="match status" value="6"/>
</dbReference>
<keyword evidence="1" id="KW-0833">Ubl conjugation pathway</keyword>
<dbReference type="Pfam" id="PF00646">
    <property type="entry name" value="F-box"/>
    <property type="match status" value="1"/>
</dbReference>
<dbReference type="PROSITE" id="PS50102">
    <property type="entry name" value="RRM"/>
    <property type="match status" value="1"/>
</dbReference>
<dbReference type="InterPro" id="IPR032675">
    <property type="entry name" value="LRR_dom_sf"/>
</dbReference>
<feature type="domain" description="RRM" evidence="4">
    <location>
        <begin position="47"/>
        <end position="121"/>
    </location>
</feature>
<dbReference type="CDD" id="cd00590">
    <property type="entry name" value="RRM_SF"/>
    <property type="match status" value="1"/>
</dbReference>
<dbReference type="SUPFAM" id="SSF52047">
    <property type="entry name" value="RNI-like"/>
    <property type="match status" value="1"/>
</dbReference>
<dbReference type="Gene3D" id="3.80.10.10">
    <property type="entry name" value="Ribonuclease Inhibitor"/>
    <property type="match status" value="3"/>
</dbReference>
<evidence type="ECO:0000313" key="5">
    <source>
        <dbReference type="EMBL" id="CAL7948206.1"/>
    </source>
</evidence>
<evidence type="ECO:0000259" key="4">
    <source>
        <dbReference type="PROSITE" id="PS50102"/>
    </source>
</evidence>
<evidence type="ECO:0000256" key="1">
    <source>
        <dbReference type="ARBA" id="ARBA00022786"/>
    </source>
</evidence>
<keyword evidence="6" id="KW-1185">Reference proteome</keyword>
<dbReference type="InterPro" id="IPR035979">
    <property type="entry name" value="RBD_domain_sf"/>
</dbReference>
<keyword evidence="2 3" id="KW-0694">RNA-binding</keyword>
<evidence type="ECO:0000313" key="6">
    <source>
        <dbReference type="Proteomes" id="UP001642520"/>
    </source>
</evidence>
<comment type="caution">
    <text evidence="5">The sequence shown here is derived from an EMBL/GenBank/DDBJ whole genome shotgun (WGS) entry which is preliminary data.</text>
</comment>
<dbReference type="InterPro" id="IPR001810">
    <property type="entry name" value="F-box_dom"/>
</dbReference>
<dbReference type="InterPro" id="IPR000504">
    <property type="entry name" value="RRM_dom"/>
</dbReference>
<organism evidence="5 6">
    <name type="scientific">Xylocopa violacea</name>
    <name type="common">Violet carpenter bee</name>
    <name type="synonym">Apis violacea</name>
    <dbReference type="NCBI Taxonomy" id="135666"/>
    <lineage>
        <taxon>Eukaryota</taxon>
        <taxon>Metazoa</taxon>
        <taxon>Ecdysozoa</taxon>
        <taxon>Arthropoda</taxon>
        <taxon>Hexapoda</taxon>
        <taxon>Insecta</taxon>
        <taxon>Pterygota</taxon>
        <taxon>Neoptera</taxon>
        <taxon>Endopterygota</taxon>
        <taxon>Hymenoptera</taxon>
        <taxon>Apocrita</taxon>
        <taxon>Aculeata</taxon>
        <taxon>Apoidea</taxon>
        <taxon>Anthophila</taxon>
        <taxon>Apidae</taxon>
        <taxon>Xylocopa</taxon>
        <taxon>Xylocopa</taxon>
    </lineage>
</organism>
<dbReference type="Proteomes" id="UP001642520">
    <property type="component" value="Unassembled WGS sequence"/>
</dbReference>
<dbReference type="Pfam" id="PF00076">
    <property type="entry name" value="RRM_1"/>
    <property type="match status" value="1"/>
</dbReference>
<name>A0ABP1P4K0_XYLVO</name>
<evidence type="ECO:0000256" key="2">
    <source>
        <dbReference type="ARBA" id="ARBA00022884"/>
    </source>
</evidence>
<dbReference type="EMBL" id="CAXAJV020001299">
    <property type="protein sequence ID" value="CAL7948206.1"/>
    <property type="molecule type" value="Genomic_DNA"/>
</dbReference>
<dbReference type="InterPro" id="IPR012677">
    <property type="entry name" value="Nucleotide-bd_a/b_plait_sf"/>
</dbReference>
<dbReference type="CDD" id="cd22163">
    <property type="entry name" value="F-box_AtSKIP5-like"/>
    <property type="match status" value="1"/>
</dbReference>
<gene>
    <name evidence="5" type="ORF">XYLVIOL_LOCUS8720</name>
</gene>
<evidence type="ECO:0000256" key="3">
    <source>
        <dbReference type="PROSITE-ProRule" id="PRU00176"/>
    </source>
</evidence>
<proteinExistence type="predicted"/>
<dbReference type="SMART" id="SM00256">
    <property type="entry name" value="FBOX"/>
    <property type="match status" value="1"/>
</dbReference>
<dbReference type="PANTHER" id="PTHR13318">
    <property type="entry name" value="PARTNER OF PAIRED, ISOFORM B-RELATED"/>
    <property type="match status" value="1"/>
</dbReference>
<dbReference type="Gene3D" id="3.30.70.330">
    <property type="match status" value="1"/>
</dbReference>